<protein>
    <submittedName>
        <fullName evidence="2">SFRICE_026941</fullName>
    </submittedName>
</protein>
<sequence length="191" mass="21335">MDFVTCSEGVDWEKCGTDVPIENFVTRVPNVSLFYVQLASATAFPWIKSILSPKSAHIALLIFYDMGRKRAEVSPDGKRSAPPKDTHNTKGVTSASNALFVKTRKALLDGKGHLFNKPEEEGDSAKEFFSHSTYKTDYLMVSNRRRPWTLETPVALQVLCRPFGVSSIEDTSINSSTNEDKTNMENSKRLP</sequence>
<name>A0A2H1W4Q0_SPOFR</name>
<gene>
    <name evidence="2" type="ORF">SFRICE_026941</name>
</gene>
<feature type="region of interest" description="Disordered" evidence="1">
    <location>
        <begin position="169"/>
        <end position="191"/>
    </location>
</feature>
<evidence type="ECO:0000313" key="2">
    <source>
        <dbReference type="EMBL" id="SOQ47474.1"/>
    </source>
</evidence>
<feature type="compositionally biased region" description="Basic and acidic residues" evidence="1">
    <location>
        <begin position="178"/>
        <end position="191"/>
    </location>
</feature>
<organism evidence="2">
    <name type="scientific">Spodoptera frugiperda</name>
    <name type="common">Fall armyworm</name>
    <dbReference type="NCBI Taxonomy" id="7108"/>
    <lineage>
        <taxon>Eukaryota</taxon>
        <taxon>Metazoa</taxon>
        <taxon>Ecdysozoa</taxon>
        <taxon>Arthropoda</taxon>
        <taxon>Hexapoda</taxon>
        <taxon>Insecta</taxon>
        <taxon>Pterygota</taxon>
        <taxon>Neoptera</taxon>
        <taxon>Endopterygota</taxon>
        <taxon>Lepidoptera</taxon>
        <taxon>Glossata</taxon>
        <taxon>Ditrysia</taxon>
        <taxon>Noctuoidea</taxon>
        <taxon>Noctuidae</taxon>
        <taxon>Amphipyrinae</taxon>
        <taxon>Spodoptera</taxon>
    </lineage>
</organism>
<reference evidence="2" key="1">
    <citation type="submission" date="2016-07" db="EMBL/GenBank/DDBJ databases">
        <authorList>
            <person name="Bretaudeau A."/>
        </authorList>
    </citation>
    <scope>NUCLEOTIDE SEQUENCE</scope>
    <source>
        <strain evidence="2">Rice</strain>
        <tissue evidence="2">Whole body</tissue>
    </source>
</reference>
<proteinExistence type="predicted"/>
<accession>A0A2H1W4Q0</accession>
<dbReference type="EMBL" id="ODYU01006005">
    <property type="protein sequence ID" value="SOQ47474.1"/>
    <property type="molecule type" value="Genomic_DNA"/>
</dbReference>
<dbReference type="AlphaFoldDB" id="A0A2H1W4Q0"/>
<evidence type="ECO:0000256" key="1">
    <source>
        <dbReference type="SAM" id="MobiDB-lite"/>
    </source>
</evidence>